<protein>
    <submittedName>
        <fullName evidence="9">Aquaporin family protein</fullName>
    </submittedName>
</protein>
<dbReference type="AlphaFoldDB" id="A0A418XH43"/>
<evidence type="ECO:0000256" key="4">
    <source>
        <dbReference type="ARBA" id="ARBA00022989"/>
    </source>
</evidence>
<feature type="transmembrane region" description="Helical" evidence="8">
    <location>
        <begin position="195"/>
        <end position="215"/>
    </location>
</feature>
<evidence type="ECO:0000313" key="10">
    <source>
        <dbReference type="Proteomes" id="UP000284006"/>
    </source>
</evidence>
<feature type="transmembrane region" description="Helical" evidence="8">
    <location>
        <begin position="85"/>
        <end position="105"/>
    </location>
</feature>
<organism evidence="9 10">
    <name type="scientific">Massilia cavernae</name>
    <dbReference type="NCBI Taxonomy" id="2320864"/>
    <lineage>
        <taxon>Bacteria</taxon>
        <taxon>Pseudomonadati</taxon>
        <taxon>Pseudomonadota</taxon>
        <taxon>Betaproteobacteria</taxon>
        <taxon>Burkholderiales</taxon>
        <taxon>Oxalobacteraceae</taxon>
        <taxon>Telluria group</taxon>
        <taxon>Massilia</taxon>
    </lineage>
</organism>
<keyword evidence="4 8" id="KW-1133">Transmembrane helix</keyword>
<dbReference type="RefSeq" id="WP_119812102.1">
    <property type="nucleotide sequence ID" value="NZ_QYUP01000137.1"/>
</dbReference>
<dbReference type="PRINTS" id="PR00783">
    <property type="entry name" value="MINTRINSICP"/>
</dbReference>
<evidence type="ECO:0000256" key="5">
    <source>
        <dbReference type="ARBA" id="ARBA00023136"/>
    </source>
</evidence>
<proteinExistence type="inferred from homology"/>
<dbReference type="InterPro" id="IPR000425">
    <property type="entry name" value="MIP"/>
</dbReference>
<evidence type="ECO:0000256" key="1">
    <source>
        <dbReference type="ARBA" id="ARBA00004141"/>
    </source>
</evidence>
<dbReference type="SUPFAM" id="SSF81338">
    <property type="entry name" value="Aquaporin-like"/>
    <property type="match status" value="1"/>
</dbReference>
<dbReference type="PANTHER" id="PTHR45724:SF13">
    <property type="entry name" value="AQUAPORIN NIP1-1-RELATED"/>
    <property type="match status" value="1"/>
</dbReference>
<gene>
    <name evidence="9" type="ORF">D3872_18010</name>
</gene>
<keyword evidence="2 6" id="KW-0813">Transport</keyword>
<keyword evidence="5 8" id="KW-0472">Membrane</keyword>
<evidence type="ECO:0000256" key="6">
    <source>
        <dbReference type="RuleBase" id="RU000477"/>
    </source>
</evidence>
<dbReference type="InterPro" id="IPR023271">
    <property type="entry name" value="Aquaporin-like"/>
</dbReference>
<evidence type="ECO:0000256" key="3">
    <source>
        <dbReference type="ARBA" id="ARBA00022692"/>
    </source>
</evidence>
<evidence type="ECO:0000256" key="7">
    <source>
        <dbReference type="SAM" id="MobiDB-lite"/>
    </source>
</evidence>
<feature type="transmembrane region" description="Helical" evidence="8">
    <location>
        <begin position="154"/>
        <end position="175"/>
    </location>
</feature>
<reference evidence="9 10" key="1">
    <citation type="submission" date="2018-09" db="EMBL/GenBank/DDBJ databases">
        <authorList>
            <person name="Zhu H."/>
        </authorList>
    </citation>
    <scope>NUCLEOTIDE SEQUENCE [LARGE SCALE GENOMIC DNA]</scope>
    <source>
        <strain evidence="9 10">K1S02-61</strain>
    </source>
</reference>
<keyword evidence="10" id="KW-1185">Reference proteome</keyword>
<dbReference type="GO" id="GO:0015267">
    <property type="term" value="F:channel activity"/>
    <property type="evidence" value="ECO:0007669"/>
    <property type="project" value="InterPro"/>
</dbReference>
<evidence type="ECO:0000313" key="9">
    <source>
        <dbReference type="EMBL" id="RJG11767.1"/>
    </source>
</evidence>
<dbReference type="PANTHER" id="PTHR45724">
    <property type="entry name" value="AQUAPORIN NIP2-1"/>
    <property type="match status" value="1"/>
</dbReference>
<feature type="region of interest" description="Disordered" evidence="7">
    <location>
        <begin position="234"/>
        <end position="253"/>
    </location>
</feature>
<comment type="subcellular location">
    <subcellularLocation>
        <location evidence="1">Membrane</location>
        <topology evidence="1">Multi-pass membrane protein</topology>
    </subcellularLocation>
</comment>
<sequence length="253" mass="26006">MTFARRVVSEGLGTAFLLAVVVGSGIMAERLAGGNVAIALLANAIATGAGLVALILMFGTVSGAHFNPVVTLSEAWQKNMPRTEVLPYIAVQVAGAFAGVAAAHLMFGDPVFFASEHVRSGPAQWWGEFVATFGLIAVIIGCSRSRPSVTPFAVAAYITAAYWFTSSTSFANPAVTLARSATNTFAGIRPLDAPGFIAAQLLGAAAATLLFCWLYPAPPADATVAGTVAPSDFAPSPVSEHARAGTTRPGSYD</sequence>
<keyword evidence="3 6" id="KW-0812">Transmembrane</keyword>
<dbReference type="InterPro" id="IPR034294">
    <property type="entry name" value="Aquaporin_transptr"/>
</dbReference>
<evidence type="ECO:0000256" key="2">
    <source>
        <dbReference type="ARBA" id="ARBA00022448"/>
    </source>
</evidence>
<dbReference type="OrthoDB" id="9807293at2"/>
<accession>A0A418XH43</accession>
<feature type="transmembrane region" description="Helical" evidence="8">
    <location>
        <begin position="38"/>
        <end position="64"/>
    </location>
</feature>
<evidence type="ECO:0000256" key="8">
    <source>
        <dbReference type="SAM" id="Phobius"/>
    </source>
</evidence>
<dbReference type="Pfam" id="PF00230">
    <property type="entry name" value="MIP"/>
    <property type="match status" value="1"/>
</dbReference>
<feature type="transmembrane region" description="Helical" evidence="8">
    <location>
        <begin position="125"/>
        <end position="142"/>
    </location>
</feature>
<dbReference type="Proteomes" id="UP000284006">
    <property type="component" value="Unassembled WGS sequence"/>
</dbReference>
<dbReference type="Gene3D" id="1.20.1080.10">
    <property type="entry name" value="Glycerol uptake facilitator protein"/>
    <property type="match status" value="1"/>
</dbReference>
<name>A0A418XH43_9BURK</name>
<comment type="similarity">
    <text evidence="6">Belongs to the MIP/aquaporin (TC 1.A.8) family.</text>
</comment>
<dbReference type="GO" id="GO:0016020">
    <property type="term" value="C:membrane"/>
    <property type="evidence" value="ECO:0007669"/>
    <property type="project" value="UniProtKB-SubCell"/>
</dbReference>
<dbReference type="EMBL" id="QYUP01000137">
    <property type="protein sequence ID" value="RJG11767.1"/>
    <property type="molecule type" value="Genomic_DNA"/>
</dbReference>
<comment type="caution">
    <text evidence="9">The sequence shown here is derived from an EMBL/GenBank/DDBJ whole genome shotgun (WGS) entry which is preliminary data.</text>
</comment>